<accession>A0A364KXJ2</accession>
<feature type="compositionally biased region" description="Low complexity" evidence="1">
    <location>
        <begin position="466"/>
        <end position="481"/>
    </location>
</feature>
<protein>
    <submittedName>
        <fullName evidence="2">Uncharacterized protein</fullName>
    </submittedName>
</protein>
<name>A0A364KXJ2_TALAM</name>
<feature type="region of interest" description="Disordered" evidence="1">
    <location>
        <begin position="1140"/>
        <end position="1162"/>
    </location>
</feature>
<sequence length="1341" mass="148199">MAHQQPPLAVCIPLSVDAFILNEHVVNSGKAVIAPFSLPDYGGLEPGDRLQHDVIPHLNLRSATVAKTNDRLSDLDSGESRRDRLGVYLHWTIPKPFRTGLAASESASDSYLKERTKKGLPKEKRETTTGSTEFVAVPDRWIVIRRIHTSTPAQATYAQFSAFVIESNRVRRLDREEFAVLDLDTEAAPFVDHQGTTNAQHGVFLGAKYHLEDWQGVWDPAAVDPQSFHIPLTIADSANPLFTDFQHHCMNVFAMHDDLTYYSVENNTMCTLESADISYLVLGYHGLEQHDPLANGEVSSNSALLSTHGMKLRSEEQVDWLKSQPKDSRIRSLCHGRADHVVWSLKQAPRKIPADEVAEHFARLHPVAVGTDLLDALTASYLSPADPKKADAKLAAAFKHLEILAANPSDDGSDSSQGAQQKASHYRPAHGGHTWKLKKVSNTKKTADSMSSISSSSSQPTVTQAKPTSPKSTTNPKTSPSAQIATKLDSDNKPPAETLQMLHDLNSTQKLLDSATRHYHLLQHLLFCEWWKARAAGYGDSNASTSDELDDGFHSMRSWYKTHLNETRSRLRRILGDLMKLNRGDGKSGILVTLAAHIGELRKHGPRTIQAPAARFFSTRDPTILLSEMESSWPDDFTADNITVQLNTELSDSRKQVPQNDEAWQIFQGKLTTLPSWVHGCVDDLRHDWLRLEVEKGTTASAERNNAQSAQAWFPLFIEWEADYFHIPIEHWKLQETGNGTVKYGIKRDAKITGDPKITTSRRGLSGRSAIFPEGQRSLSTLVDQMSPPTRACCLFKGVSRSKDGQLFRPVTHGQVRFTKLNIVDKFGQVVCAFDPRPGQPFRPIYPSVSEDMACQRSHLAGRVFANTALPEPEGRSQFFQLGPRVNQNIRFNATFVVQEYGKQEAGQKSDAPSKTNGSWRSLLEWENPIWGWVVCNFQDDSLQVFQGDGTLCGEILVGSPTNKGLWLNPDADSTHAVPTVSNPELAAFMERLSSSNEFLHKVWNMVVDANEHIHHAPSTLADFLPALIGRPLALVSMGWSLELATMPMVDQSDSRTQQDMGIFDYKFDLKLGDQMSLHDGLVAYFLEDGEASDKGSSFTFNEVHTTYGLNGVKRGLRRRKGVVSPSQTTLTGNVAETANLPSSASSTSSVINTPSSGSTVSEAKPVSQVVRAENIPFTPYWIDPMQYGSAKIEEFAAEHHRKLRIFGALVDPFQSINGFSGILPTTSLSIPPWALDSALKKMETFIRVGPLLIPSDLPTSTPPDLTSTEIKPTSLSVASPTATLPIDAPAEGSWTWIQPVQADATDFVNQKFKLVPTSKQFIVPDGPKTAVEGFLRLISE</sequence>
<evidence type="ECO:0000313" key="2">
    <source>
        <dbReference type="EMBL" id="RAO68270.1"/>
    </source>
</evidence>
<dbReference type="OrthoDB" id="2992173at2759"/>
<dbReference type="STRING" id="1196081.A0A364KXJ2"/>
<reference evidence="2 3" key="1">
    <citation type="journal article" date="2017" name="Biotechnol. Biofuels">
        <title>Differential beta-glucosidase expression as a function of carbon source availability in Talaromyces amestolkiae: a genomic and proteomic approach.</title>
        <authorList>
            <person name="de Eugenio L.I."/>
            <person name="Mendez-Liter J.A."/>
            <person name="Nieto-Dominguez M."/>
            <person name="Alonso L."/>
            <person name="Gil-Munoz J."/>
            <person name="Barriuso J."/>
            <person name="Prieto A."/>
            <person name="Martinez M.J."/>
        </authorList>
    </citation>
    <scope>NUCLEOTIDE SEQUENCE [LARGE SCALE GENOMIC DNA]</scope>
    <source>
        <strain evidence="2 3">CIB</strain>
    </source>
</reference>
<feature type="compositionally biased region" description="Low complexity" evidence="1">
    <location>
        <begin position="449"/>
        <end position="458"/>
    </location>
</feature>
<proteinExistence type="predicted"/>
<dbReference type="RefSeq" id="XP_040732786.1">
    <property type="nucleotide sequence ID" value="XM_040876631.1"/>
</dbReference>
<dbReference type="GeneID" id="63793498"/>
<feature type="compositionally biased region" description="Low complexity" evidence="1">
    <location>
        <begin position="1143"/>
        <end position="1160"/>
    </location>
</feature>
<evidence type="ECO:0000313" key="3">
    <source>
        <dbReference type="Proteomes" id="UP000249363"/>
    </source>
</evidence>
<feature type="region of interest" description="Disordered" evidence="1">
    <location>
        <begin position="407"/>
        <end position="495"/>
    </location>
</feature>
<gene>
    <name evidence="2" type="ORF">BHQ10_004282</name>
</gene>
<feature type="compositionally biased region" description="Basic residues" evidence="1">
    <location>
        <begin position="424"/>
        <end position="442"/>
    </location>
</feature>
<dbReference type="EMBL" id="MIKG01000007">
    <property type="protein sequence ID" value="RAO68270.1"/>
    <property type="molecule type" value="Genomic_DNA"/>
</dbReference>
<feature type="compositionally biased region" description="Low complexity" evidence="1">
    <location>
        <begin position="414"/>
        <end position="423"/>
    </location>
</feature>
<comment type="caution">
    <text evidence="2">The sequence shown here is derived from an EMBL/GenBank/DDBJ whole genome shotgun (WGS) entry which is preliminary data.</text>
</comment>
<dbReference type="Proteomes" id="UP000249363">
    <property type="component" value="Unassembled WGS sequence"/>
</dbReference>
<organism evidence="2 3">
    <name type="scientific">Talaromyces amestolkiae</name>
    <dbReference type="NCBI Taxonomy" id="1196081"/>
    <lineage>
        <taxon>Eukaryota</taxon>
        <taxon>Fungi</taxon>
        <taxon>Dikarya</taxon>
        <taxon>Ascomycota</taxon>
        <taxon>Pezizomycotina</taxon>
        <taxon>Eurotiomycetes</taxon>
        <taxon>Eurotiomycetidae</taxon>
        <taxon>Eurotiales</taxon>
        <taxon>Trichocomaceae</taxon>
        <taxon>Talaromyces</taxon>
        <taxon>Talaromyces sect. Talaromyces</taxon>
    </lineage>
</organism>
<evidence type="ECO:0000256" key="1">
    <source>
        <dbReference type="SAM" id="MobiDB-lite"/>
    </source>
</evidence>
<keyword evidence="3" id="KW-1185">Reference proteome</keyword>